<reference evidence="2" key="1">
    <citation type="submission" date="2017-03" db="EMBL/GenBank/DDBJ databases">
        <title>Phytopthora megakarya and P. palmivora, two closely related causual agents of cacao black pod achieved similar genome size and gene model numbers by different mechanisms.</title>
        <authorList>
            <person name="Ali S."/>
            <person name="Shao J."/>
            <person name="Larry D.J."/>
            <person name="Kronmiller B."/>
            <person name="Shen D."/>
            <person name="Strem M.D."/>
            <person name="Melnick R.L."/>
            <person name="Guiltinan M.J."/>
            <person name="Tyler B.M."/>
            <person name="Meinhardt L.W."/>
            <person name="Bailey B.A."/>
        </authorList>
    </citation>
    <scope>NUCLEOTIDE SEQUENCE [LARGE SCALE GENOMIC DNA]</scope>
    <source>
        <strain evidence="2">zdho120</strain>
    </source>
</reference>
<sequence>MNRNIIAYFVEGLGDNHSRCKTWGMARKQAPGTGYSNRIGHLAAKHNAYQAVYDTATISQSIGTFGFVSETTNIKAYEGLNGVYDYQGGNALKNNLGDIIGLIFDGWSHVSLHYVGIYVVYECDDQRRQPLLGVSPLDEGYLTVYNKTYEMVCFLVTDTCATNQSISQLKPFYGTWQYRFATL</sequence>
<protein>
    <submittedName>
        <fullName evidence="1">Uncharacterized protein</fullName>
    </submittedName>
</protein>
<dbReference type="Proteomes" id="UP000198211">
    <property type="component" value="Unassembled WGS sequence"/>
</dbReference>
<keyword evidence="2" id="KW-1185">Reference proteome</keyword>
<dbReference type="EMBL" id="NBNE01000427">
    <property type="protein sequence ID" value="OWZ19569.1"/>
    <property type="molecule type" value="Genomic_DNA"/>
</dbReference>
<proteinExistence type="predicted"/>
<comment type="caution">
    <text evidence="1">The sequence shown here is derived from an EMBL/GenBank/DDBJ whole genome shotgun (WGS) entry which is preliminary data.</text>
</comment>
<organism evidence="1 2">
    <name type="scientific">Phytophthora megakarya</name>
    <dbReference type="NCBI Taxonomy" id="4795"/>
    <lineage>
        <taxon>Eukaryota</taxon>
        <taxon>Sar</taxon>
        <taxon>Stramenopiles</taxon>
        <taxon>Oomycota</taxon>
        <taxon>Peronosporomycetes</taxon>
        <taxon>Peronosporales</taxon>
        <taxon>Peronosporaceae</taxon>
        <taxon>Phytophthora</taxon>
    </lineage>
</organism>
<dbReference type="PANTHER" id="PTHR40866:SF1">
    <property type="entry name" value="BED-TYPE DOMAIN-CONTAINING PROTEIN"/>
    <property type="match status" value="1"/>
</dbReference>
<dbReference type="AlphaFoldDB" id="A0A225WR99"/>
<dbReference type="PANTHER" id="PTHR40866">
    <property type="entry name" value="BED-TYPE DOMAIN-CONTAINING PROTEIN"/>
    <property type="match status" value="1"/>
</dbReference>
<name>A0A225WR99_9STRA</name>
<evidence type="ECO:0000313" key="2">
    <source>
        <dbReference type="Proteomes" id="UP000198211"/>
    </source>
</evidence>
<accession>A0A225WR99</accession>
<evidence type="ECO:0000313" key="1">
    <source>
        <dbReference type="EMBL" id="OWZ19569.1"/>
    </source>
</evidence>
<gene>
    <name evidence="1" type="ORF">PHMEG_0006168</name>
</gene>